<keyword evidence="1" id="KW-0472">Membrane</keyword>
<sequence length="71" mass="8064">MSGWARIRDAVLTSKWNKPFPVTMIPSAIGVYMAIYFAEKQSERQRQILDEIRALGEKDLDAVKAIASKPR</sequence>
<evidence type="ECO:0000313" key="3">
    <source>
        <dbReference type="Proteomes" id="UP000027730"/>
    </source>
</evidence>
<feature type="transmembrane region" description="Helical" evidence="1">
    <location>
        <begin position="20"/>
        <end position="38"/>
    </location>
</feature>
<keyword evidence="1" id="KW-1133">Transmembrane helix</keyword>
<keyword evidence="1" id="KW-0812">Transmembrane</keyword>
<dbReference type="OrthoDB" id="3637273at2759"/>
<name>A0A074WA10_9PEZI</name>
<dbReference type="RefSeq" id="XP_013422630.1">
    <property type="nucleotide sequence ID" value="XM_013567176.1"/>
</dbReference>
<dbReference type="GeneID" id="25417718"/>
<organism evidence="2 3">
    <name type="scientific">Aureobasidium namibiae CBS 147.97</name>
    <dbReference type="NCBI Taxonomy" id="1043004"/>
    <lineage>
        <taxon>Eukaryota</taxon>
        <taxon>Fungi</taxon>
        <taxon>Dikarya</taxon>
        <taxon>Ascomycota</taxon>
        <taxon>Pezizomycotina</taxon>
        <taxon>Dothideomycetes</taxon>
        <taxon>Dothideomycetidae</taxon>
        <taxon>Dothideales</taxon>
        <taxon>Saccotheciaceae</taxon>
        <taxon>Aureobasidium</taxon>
    </lineage>
</organism>
<proteinExistence type="predicted"/>
<dbReference type="AlphaFoldDB" id="A0A074WA10"/>
<gene>
    <name evidence="2" type="ORF">M436DRAFT_86449</name>
</gene>
<evidence type="ECO:0000313" key="2">
    <source>
        <dbReference type="EMBL" id="KEQ68444.1"/>
    </source>
</evidence>
<keyword evidence="3" id="KW-1185">Reference proteome</keyword>
<reference evidence="2 3" key="1">
    <citation type="journal article" date="2014" name="BMC Genomics">
        <title>Genome sequencing of four Aureobasidium pullulans varieties: biotechnological potential, stress tolerance, and description of new species.</title>
        <authorList>
            <person name="Gostin Ar C."/>
            <person name="Ohm R.A."/>
            <person name="Kogej T."/>
            <person name="Sonjak S."/>
            <person name="Turk M."/>
            <person name="Zajc J."/>
            <person name="Zalar P."/>
            <person name="Grube M."/>
            <person name="Sun H."/>
            <person name="Han J."/>
            <person name="Sharma A."/>
            <person name="Chiniquy J."/>
            <person name="Ngan C.Y."/>
            <person name="Lipzen A."/>
            <person name="Barry K."/>
            <person name="Grigoriev I.V."/>
            <person name="Gunde-Cimerman N."/>
        </authorList>
    </citation>
    <scope>NUCLEOTIDE SEQUENCE [LARGE SCALE GENOMIC DNA]</scope>
    <source>
        <strain evidence="2 3">CBS 147.97</strain>
    </source>
</reference>
<dbReference type="EMBL" id="KL584730">
    <property type="protein sequence ID" value="KEQ68444.1"/>
    <property type="molecule type" value="Genomic_DNA"/>
</dbReference>
<evidence type="ECO:0000256" key="1">
    <source>
        <dbReference type="SAM" id="Phobius"/>
    </source>
</evidence>
<dbReference type="Proteomes" id="UP000027730">
    <property type="component" value="Unassembled WGS sequence"/>
</dbReference>
<accession>A0A074WA10</accession>
<protein>
    <submittedName>
        <fullName evidence="2">Uncharacterized protein</fullName>
    </submittedName>
</protein>
<dbReference type="HOGENOM" id="CLU_2739595_0_0_1"/>